<evidence type="ECO:0000256" key="1">
    <source>
        <dbReference type="SAM" id="SignalP"/>
    </source>
</evidence>
<reference evidence="2 3" key="1">
    <citation type="submission" date="2020-10" db="EMBL/GenBank/DDBJ databases">
        <title>Complete genome sequence of Paludibaculum fermentans P105T, a facultatively anaerobic acidobacterium capable of dissimilatory Fe(III) reduction.</title>
        <authorList>
            <person name="Dedysh S.N."/>
            <person name="Beletsky A.V."/>
            <person name="Kulichevskaya I.S."/>
            <person name="Mardanov A.V."/>
            <person name="Ravin N.V."/>
        </authorList>
    </citation>
    <scope>NUCLEOTIDE SEQUENCE [LARGE SCALE GENOMIC DNA]</scope>
    <source>
        <strain evidence="2 3">P105</strain>
    </source>
</reference>
<feature type="chain" id="PRO_5032342283" evidence="1">
    <location>
        <begin position="26"/>
        <end position="250"/>
    </location>
</feature>
<protein>
    <submittedName>
        <fullName evidence="2">Uncharacterized protein</fullName>
    </submittedName>
</protein>
<gene>
    <name evidence="2" type="ORF">IRI77_06255</name>
</gene>
<keyword evidence="1" id="KW-0732">Signal</keyword>
<evidence type="ECO:0000313" key="2">
    <source>
        <dbReference type="EMBL" id="QOY89552.1"/>
    </source>
</evidence>
<accession>A0A7S7NTJ0</accession>
<proteinExistence type="predicted"/>
<evidence type="ECO:0000313" key="3">
    <source>
        <dbReference type="Proteomes" id="UP000593892"/>
    </source>
</evidence>
<name>A0A7S7NTJ0_PALFE</name>
<dbReference type="KEGG" id="pfer:IRI77_06255"/>
<organism evidence="2 3">
    <name type="scientific">Paludibaculum fermentans</name>
    <dbReference type="NCBI Taxonomy" id="1473598"/>
    <lineage>
        <taxon>Bacteria</taxon>
        <taxon>Pseudomonadati</taxon>
        <taxon>Acidobacteriota</taxon>
        <taxon>Terriglobia</taxon>
        <taxon>Bryobacterales</taxon>
        <taxon>Bryobacteraceae</taxon>
        <taxon>Paludibaculum</taxon>
    </lineage>
</organism>
<keyword evidence="3" id="KW-1185">Reference proteome</keyword>
<dbReference type="Proteomes" id="UP000593892">
    <property type="component" value="Chromosome"/>
</dbReference>
<dbReference type="RefSeq" id="WP_194451214.1">
    <property type="nucleotide sequence ID" value="NZ_CP063849.1"/>
</dbReference>
<feature type="signal peptide" evidence="1">
    <location>
        <begin position="1"/>
        <end position="25"/>
    </location>
</feature>
<sequence>MRRIARCWLGFLIGMCGLGAQPSTAPTNLGQMWKVHQWILPAADLDGRWSRIGNTNTFNVDYTNKITKLPVTSKVTVVSKSGSKIVISIPGSNAKLIGNIGMDGRSIRGTMDPCPAGSTCGWTAQTDMEPPKAEVARKAAATRPLSMDDLGTNWRVHDFTNEGYDYYGTWKLPKPGFDAIEFSYKNKSDGAVAKGSFVLGPLSGRVLLIFHQGRRKYMRGTVQADGKTIKGTADWCRNPTLCGWEATVVN</sequence>
<dbReference type="AlphaFoldDB" id="A0A7S7NTJ0"/>
<dbReference type="EMBL" id="CP063849">
    <property type="protein sequence ID" value="QOY89552.1"/>
    <property type="molecule type" value="Genomic_DNA"/>
</dbReference>